<dbReference type="InterPro" id="IPR053142">
    <property type="entry name" value="PchR_regulatory_protein"/>
</dbReference>
<evidence type="ECO:0000313" key="5">
    <source>
        <dbReference type="EMBL" id="QEC61937.1"/>
    </source>
</evidence>
<gene>
    <name evidence="5" type="ORF">FRZ54_04835</name>
</gene>
<dbReference type="EMBL" id="CP042436">
    <property type="protein sequence ID" value="QEC61937.1"/>
    <property type="molecule type" value="Genomic_DNA"/>
</dbReference>
<dbReference type="OrthoDB" id="799767at2"/>
<feature type="domain" description="HTH araC/xylS-type" evidence="4">
    <location>
        <begin position="18"/>
        <end position="116"/>
    </location>
</feature>
<dbReference type="Pfam" id="PF12833">
    <property type="entry name" value="HTH_18"/>
    <property type="match status" value="1"/>
</dbReference>
<evidence type="ECO:0000313" key="6">
    <source>
        <dbReference type="Proteomes" id="UP000321479"/>
    </source>
</evidence>
<accession>A0A5B8US66</accession>
<evidence type="ECO:0000259" key="4">
    <source>
        <dbReference type="PROSITE" id="PS01124"/>
    </source>
</evidence>
<proteinExistence type="predicted"/>
<keyword evidence="1" id="KW-0805">Transcription regulation</keyword>
<dbReference type="PROSITE" id="PS01124">
    <property type="entry name" value="HTH_ARAC_FAMILY_2"/>
    <property type="match status" value="1"/>
</dbReference>
<name>A0A5B8US66_9SPHI</name>
<evidence type="ECO:0000256" key="3">
    <source>
        <dbReference type="ARBA" id="ARBA00023163"/>
    </source>
</evidence>
<dbReference type="PROSITE" id="PS00041">
    <property type="entry name" value="HTH_ARAC_FAMILY_1"/>
    <property type="match status" value="1"/>
</dbReference>
<dbReference type="GO" id="GO:0043565">
    <property type="term" value="F:sequence-specific DNA binding"/>
    <property type="evidence" value="ECO:0007669"/>
    <property type="project" value="InterPro"/>
</dbReference>
<organism evidence="5 6">
    <name type="scientific">Mucilaginibacter ginsenosidivorans</name>
    <dbReference type="NCBI Taxonomy" id="398053"/>
    <lineage>
        <taxon>Bacteria</taxon>
        <taxon>Pseudomonadati</taxon>
        <taxon>Bacteroidota</taxon>
        <taxon>Sphingobacteriia</taxon>
        <taxon>Sphingobacteriales</taxon>
        <taxon>Sphingobacteriaceae</taxon>
        <taxon>Mucilaginibacter</taxon>
    </lineage>
</organism>
<dbReference type="KEGG" id="mgin:FRZ54_04835"/>
<dbReference type="InterPro" id="IPR018060">
    <property type="entry name" value="HTH_AraC"/>
</dbReference>
<keyword evidence="3" id="KW-0804">Transcription</keyword>
<dbReference type="Gene3D" id="1.10.10.60">
    <property type="entry name" value="Homeodomain-like"/>
    <property type="match status" value="1"/>
</dbReference>
<keyword evidence="2" id="KW-0238">DNA-binding</keyword>
<dbReference type="GO" id="GO:0003700">
    <property type="term" value="F:DNA-binding transcription factor activity"/>
    <property type="evidence" value="ECO:0007669"/>
    <property type="project" value="InterPro"/>
</dbReference>
<reference evidence="5 6" key="1">
    <citation type="journal article" date="2017" name="Curr. Microbiol.">
        <title>Mucilaginibacter ginsenosidivorans sp. nov., Isolated from Soil of Ginseng Field.</title>
        <authorList>
            <person name="Kim M.M."/>
            <person name="Siddiqi M.Z."/>
            <person name="Im W.T."/>
        </authorList>
    </citation>
    <scope>NUCLEOTIDE SEQUENCE [LARGE SCALE GENOMIC DNA]</scope>
    <source>
        <strain evidence="5 6">Gsoil 3017</strain>
    </source>
</reference>
<keyword evidence="6" id="KW-1185">Reference proteome</keyword>
<protein>
    <submittedName>
        <fullName evidence="5">Helix-turn-helix transcriptional regulator</fullName>
    </submittedName>
</protein>
<dbReference type="PANTHER" id="PTHR47893:SF1">
    <property type="entry name" value="REGULATORY PROTEIN PCHR"/>
    <property type="match status" value="1"/>
</dbReference>
<evidence type="ECO:0000256" key="2">
    <source>
        <dbReference type="ARBA" id="ARBA00023125"/>
    </source>
</evidence>
<dbReference type="InterPro" id="IPR018062">
    <property type="entry name" value="HTH_AraC-typ_CS"/>
</dbReference>
<sequence>MGPNNRMVLFESDIKRLEEVKSFILENLDKELTAAAIAAQHRIGKSTLHRHFSAFFNQSLHQFILKSRMEKVMELIVERHCNINQAGTLVGYKEASSLTRAFIKYYGHPPKYYIIEDRSPGSQMDKK</sequence>
<dbReference type="SUPFAM" id="SSF46689">
    <property type="entry name" value="Homeodomain-like"/>
    <property type="match status" value="2"/>
</dbReference>
<dbReference type="AlphaFoldDB" id="A0A5B8US66"/>
<dbReference type="InterPro" id="IPR009057">
    <property type="entry name" value="Homeodomain-like_sf"/>
</dbReference>
<dbReference type="Proteomes" id="UP000321479">
    <property type="component" value="Chromosome"/>
</dbReference>
<dbReference type="SMART" id="SM00342">
    <property type="entry name" value="HTH_ARAC"/>
    <property type="match status" value="1"/>
</dbReference>
<dbReference type="PANTHER" id="PTHR47893">
    <property type="entry name" value="REGULATORY PROTEIN PCHR"/>
    <property type="match status" value="1"/>
</dbReference>
<evidence type="ECO:0000256" key="1">
    <source>
        <dbReference type="ARBA" id="ARBA00023015"/>
    </source>
</evidence>